<dbReference type="PANTHER" id="PTHR11138:SF5">
    <property type="entry name" value="METHIONYL-TRNA FORMYLTRANSFERASE, MITOCHONDRIAL"/>
    <property type="match status" value="1"/>
</dbReference>
<dbReference type="Pfam" id="PF02911">
    <property type="entry name" value="Formyl_trans_C"/>
    <property type="match status" value="1"/>
</dbReference>
<evidence type="ECO:0000256" key="8">
    <source>
        <dbReference type="HAMAP-Rule" id="MF_00182"/>
    </source>
</evidence>
<dbReference type="EC" id="2.1.2.9" evidence="3 8"/>
<comment type="catalytic activity">
    <reaction evidence="7 8">
        <text>L-methionyl-tRNA(fMet) + (6R)-10-formyltetrahydrofolate = N-formyl-L-methionyl-tRNA(fMet) + (6S)-5,6,7,8-tetrahydrofolate + H(+)</text>
        <dbReference type="Rhea" id="RHEA:24380"/>
        <dbReference type="Rhea" id="RHEA-COMP:9952"/>
        <dbReference type="Rhea" id="RHEA-COMP:9953"/>
        <dbReference type="ChEBI" id="CHEBI:15378"/>
        <dbReference type="ChEBI" id="CHEBI:57453"/>
        <dbReference type="ChEBI" id="CHEBI:78530"/>
        <dbReference type="ChEBI" id="CHEBI:78844"/>
        <dbReference type="ChEBI" id="CHEBI:195366"/>
        <dbReference type="EC" id="2.1.2.9"/>
    </reaction>
</comment>
<dbReference type="Gene3D" id="3.10.25.10">
    <property type="entry name" value="Formyl transferase, C-terminal domain"/>
    <property type="match status" value="1"/>
</dbReference>
<evidence type="ECO:0000256" key="5">
    <source>
        <dbReference type="ARBA" id="ARBA00022679"/>
    </source>
</evidence>
<dbReference type="RefSeq" id="WP_130459635.1">
    <property type="nucleotide sequence ID" value="NZ_SHKM01000002.1"/>
</dbReference>
<organism evidence="11 12">
    <name type="scientific">Azospira oryzae</name>
    <dbReference type="NCBI Taxonomy" id="146939"/>
    <lineage>
        <taxon>Bacteria</taxon>
        <taxon>Pseudomonadati</taxon>
        <taxon>Pseudomonadota</taxon>
        <taxon>Betaproteobacteria</taxon>
        <taxon>Rhodocyclales</taxon>
        <taxon>Rhodocyclaceae</taxon>
        <taxon>Azospira</taxon>
    </lineage>
</organism>
<dbReference type="EMBL" id="SHKM01000002">
    <property type="protein sequence ID" value="RZT76441.1"/>
    <property type="molecule type" value="Genomic_DNA"/>
</dbReference>
<dbReference type="SUPFAM" id="SSF53328">
    <property type="entry name" value="Formyltransferase"/>
    <property type="match status" value="1"/>
</dbReference>
<evidence type="ECO:0000259" key="9">
    <source>
        <dbReference type="Pfam" id="PF00551"/>
    </source>
</evidence>
<dbReference type="Proteomes" id="UP000292136">
    <property type="component" value="Unassembled WGS sequence"/>
</dbReference>
<dbReference type="Pfam" id="PF00551">
    <property type="entry name" value="Formyl_trans_N"/>
    <property type="match status" value="1"/>
</dbReference>
<dbReference type="PROSITE" id="PS00373">
    <property type="entry name" value="GART"/>
    <property type="match status" value="1"/>
</dbReference>
<evidence type="ECO:0000256" key="6">
    <source>
        <dbReference type="ARBA" id="ARBA00022917"/>
    </source>
</evidence>
<dbReference type="InterPro" id="IPR011034">
    <property type="entry name" value="Formyl_transferase-like_C_sf"/>
</dbReference>
<dbReference type="NCBIfam" id="TIGR00460">
    <property type="entry name" value="fmt"/>
    <property type="match status" value="1"/>
</dbReference>
<dbReference type="InterPro" id="IPR001555">
    <property type="entry name" value="GART_AS"/>
</dbReference>
<gene>
    <name evidence="8" type="primary">fmt</name>
    <name evidence="11" type="ORF">EV678_2318</name>
</gene>
<dbReference type="CDD" id="cd08646">
    <property type="entry name" value="FMT_core_Met-tRNA-FMT_N"/>
    <property type="match status" value="1"/>
</dbReference>
<dbReference type="InterPro" id="IPR005793">
    <property type="entry name" value="Formyl_trans_C"/>
</dbReference>
<feature type="binding site" evidence="8">
    <location>
        <begin position="109"/>
        <end position="112"/>
    </location>
    <ligand>
        <name>(6S)-5,6,7,8-tetrahydrofolate</name>
        <dbReference type="ChEBI" id="CHEBI:57453"/>
    </ligand>
</feature>
<evidence type="ECO:0000313" key="12">
    <source>
        <dbReference type="Proteomes" id="UP000292136"/>
    </source>
</evidence>
<feature type="domain" description="Formyl transferase N-terminal" evidence="9">
    <location>
        <begin position="1"/>
        <end position="180"/>
    </location>
</feature>
<dbReference type="InterPro" id="IPR036477">
    <property type="entry name" value="Formyl_transf_N_sf"/>
</dbReference>
<reference evidence="11 12" key="1">
    <citation type="submission" date="2019-02" db="EMBL/GenBank/DDBJ databases">
        <title>Genomic Encyclopedia of Type Strains, Phase IV (KMG-IV): sequencing the most valuable type-strain genomes for metagenomic binning, comparative biology and taxonomic classification.</title>
        <authorList>
            <person name="Goeker M."/>
        </authorList>
    </citation>
    <scope>NUCLEOTIDE SEQUENCE [LARGE SCALE GENOMIC DNA]</scope>
    <source>
        <strain evidence="11 12">DSM 21223</strain>
    </source>
</reference>
<comment type="similarity">
    <text evidence="2 8">Belongs to the Fmt family.</text>
</comment>
<dbReference type="HAMAP" id="MF_00182">
    <property type="entry name" value="Formyl_trans"/>
    <property type="match status" value="1"/>
</dbReference>
<dbReference type="InterPro" id="IPR044135">
    <property type="entry name" value="Met-tRNA-FMT_C"/>
</dbReference>
<keyword evidence="6 8" id="KW-0648">Protein biosynthesis</keyword>
<comment type="caution">
    <text evidence="11">The sequence shown here is derived from an EMBL/GenBank/DDBJ whole genome shotgun (WGS) entry which is preliminary data.</text>
</comment>
<dbReference type="Gene3D" id="3.40.50.170">
    <property type="entry name" value="Formyl transferase, N-terminal domain"/>
    <property type="match status" value="1"/>
</dbReference>
<feature type="domain" description="Formyl transferase C-terminal" evidence="10">
    <location>
        <begin position="200"/>
        <end position="295"/>
    </location>
</feature>
<evidence type="ECO:0000259" key="10">
    <source>
        <dbReference type="Pfam" id="PF02911"/>
    </source>
</evidence>
<evidence type="ECO:0000256" key="4">
    <source>
        <dbReference type="ARBA" id="ARBA00016014"/>
    </source>
</evidence>
<evidence type="ECO:0000256" key="7">
    <source>
        <dbReference type="ARBA" id="ARBA00048558"/>
    </source>
</evidence>
<accession>A0ABY0IQQ7</accession>
<dbReference type="CDD" id="cd08704">
    <property type="entry name" value="Met_tRNA_FMT_C"/>
    <property type="match status" value="1"/>
</dbReference>
<dbReference type="SUPFAM" id="SSF50486">
    <property type="entry name" value="FMT C-terminal domain-like"/>
    <property type="match status" value="1"/>
</dbReference>
<dbReference type="InterPro" id="IPR005794">
    <property type="entry name" value="Fmt"/>
</dbReference>
<sequence length="308" mass="32175">MKIVFAGTPEFAARALAALYEAGHDIPLVLTQPDRPAGRGMTLQASPVKQLALARGSEVFQPLTLKDEAAQEKLRLLAPDVMVVAAYGLILPQAVLDIPRHGCLNIHASLLPRWRGAAPIHRAILAGDAESGVCIMQMEAGLDTGPVLLSASTPISAQDTSQTLHDKLAVQGAQLIVSALQRLPLPAVAQPEAGVTYAAKLDKSEAPLDWRRPAAELDRQIRAFTPFPGTTAVLDGAPLKVWAALPRSESGVPGTVLAADKHGILVACGSGSLLLTELQKAGGKRLPVAQFLAGHGVSAGARFELPAA</sequence>
<name>A0ABY0IQQ7_9RHOO</name>
<dbReference type="InterPro" id="IPR041711">
    <property type="entry name" value="Met-tRNA-FMT_N"/>
</dbReference>
<proteinExistence type="inferred from homology"/>
<evidence type="ECO:0000313" key="11">
    <source>
        <dbReference type="EMBL" id="RZT76441.1"/>
    </source>
</evidence>
<comment type="function">
    <text evidence="1 8">Attaches a formyl group to the free amino group of methionyl-tRNA(fMet). The formyl group appears to play a dual role in the initiator identity of N-formylmethionyl-tRNA by promoting its recognition by IF2 and preventing the misappropriation of this tRNA by the elongation apparatus.</text>
</comment>
<dbReference type="InterPro" id="IPR002376">
    <property type="entry name" value="Formyl_transf_N"/>
</dbReference>
<keyword evidence="12" id="KW-1185">Reference proteome</keyword>
<evidence type="ECO:0000256" key="1">
    <source>
        <dbReference type="ARBA" id="ARBA00002606"/>
    </source>
</evidence>
<keyword evidence="5 8" id="KW-0808">Transferase</keyword>
<dbReference type="PANTHER" id="PTHR11138">
    <property type="entry name" value="METHIONYL-TRNA FORMYLTRANSFERASE"/>
    <property type="match status" value="1"/>
</dbReference>
<dbReference type="InterPro" id="IPR037022">
    <property type="entry name" value="Formyl_trans_C_sf"/>
</dbReference>
<protein>
    <recommendedName>
        <fullName evidence="4 8">Methionyl-tRNA formyltransferase</fullName>
        <ecNumber evidence="3 8">2.1.2.9</ecNumber>
    </recommendedName>
</protein>
<evidence type="ECO:0000256" key="2">
    <source>
        <dbReference type="ARBA" id="ARBA00010699"/>
    </source>
</evidence>
<evidence type="ECO:0000256" key="3">
    <source>
        <dbReference type="ARBA" id="ARBA00012261"/>
    </source>
</evidence>